<dbReference type="EMBL" id="JAWDJW010003360">
    <property type="protein sequence ID" value="KAK3076953.1"/>
    <property type="molecule type" value="Genomic_DNA"/>
</dbReference>
<reference evidence="1" key="1">
    <citation type="submission" date="2024-09" db="EMBL/GenBank/DDBJ databases">
        <title>Black Yeasts Isolated from many extreme environments.</title>
        <authorList>
            <person name="Coleine C."/>
            <person name="Stajich J.E."/>
            <person name="Selbmann L."/>
        </authorList>
    </citation>
    <scope>NUCLEOTIDE SEQUENCE</scope>
    <source>
        <strain evidence="1">CCFEE 5737</strain>
    </source>
</reference>
<evidence type="ECO:0000313" key="2">
    <source>
        <dbReference type="Proteomes" id="UP001186974"/>
    </source>
</evidence>
<organism evidence="1 2">
    <name type="scientific">Coniosporium uncinatum</name>
    <dbReference type="NCBI Taxonomy" id="93489"/>
    <lineage>
        <taxon>Eukaryota</taxon>
        <taxon>Fungi</taxon>
        <taxon>Dikarya</taxon>
        <taxon>Ascomycota</taxon>
        <taxon>Pezizomycotina</taxon>
        <taxon>Dothideomycetes</taxon>
        <taxon>Dothideomycetes incertae sedis</taxon>
        <taxon>Coniosporium</taxon>
    </lineage>
</organism>
<name>A0ACC3DK63_9PEZI</name>
<gene>
    <name evidence="1" type="ORF">LTS18_011567</name>
</gene>
<accession>A0ACC3DK63</accession>
<keyword evidence="2" id="KW-1185">Reference proteome</keyword>
<feature type="non-terminal residue" evidence="1">
    <location>
        <position position="1"/>
    </location>
</feature>
<dbReference type="Proteomes" id="UP001186974">
    <property type="component" value="Unassembled WGS sequence"/>
</dbReference>
<proteinExistence type="predicted"/>
<evidence type="ECO:0000313" key="1">
    <source>
        <dbReference type="EMBL" id="KAK3076953.1"/>
    </source>
</evidence>
<comment type="caution">
    <text evidence="1">The sequence shown here is derived from an EMBL/GenBank/DDBJ whole genome shotgun (WGS) entry which is preliminary data.</text>
</comment>
<sequence>PRKFDPDRFVDDYQSSADAAANPDVSKRDHFTFGAGRRICQGMHIADRSLFLGMARMLWAFDFKPEKDQHGNDVMPDTEELTQGFVCRNVDFKARITPRSEKRAEMVRREWKEVMEGCLDAESKQWRVSPL</sequence>
<protein>
    <submittedName>
        <fullName evidence="1">Uncharacterized protein</fullName>
    </submittedName>
</protein>